<accession>A0A9W9HUA8</accession>
<gene>
    <name evidence="3" type="ORF">N7492_009133</name>
</gene>
<dbReference type="EMBL" id="JAPQKO010000006">
    <property type="protein sequence ID" value="KAJ5156330.1"/>
    <property type="molecule type" value="Genomic_DNA"/>
</dbReference>
<proteinExistence type="predicted"/>
<dbReference type="InterPro" id="IPR029058">
    <property type="entry name" value="AB_hydrolase_fold"/>
</dbReference>
<keyword evidence="1" id="KW-0378">Hydrolase</keyword>
<dbReference type="PANTHER" id="PTHR48081:SF8">
    <property type="entry name" value="ALPHA_BETA HYDROLASE FOLD-3 DOMAIN-CONTAINING PROTEIN-RELATED"/>
    <property type="match status" value="1"/>
</dbReference>
<evidence type="ECO:0000259" key="2">
    <source>
        <dbReference type="Pfam" id="PF07859"/>
    </source>
</evidence>
<dbReference type="PANTHER" id="PTHR48081">
    <property type="entry name" value="AB HYDROLASE SUPERFAMILY PROTEIN C4A8.06C"/>
    <property type="match status" value="1"/>
</dbReference>
<dbReference type="InterPro" id="IPR050300">
    <property type="entry name" value="GDXG_lipolytic_enzyme"/>
</dbReference>
<dbReference type="SUPFAM" id="SSF53474">
    <property type="entry name" value="alpha/beta-Hydrolases"/>
    <property type="match status" value="1"/>
</dbReference>
<dbReference type="GO" id="GO:0016787">
    <property type="term" value="F:hydrolase activity"/>
    <property type="evidence" value="ECO:0007669"/>
    <property type="project" value="UniProtKB-KW"/>
</dbReference>
<dbReference type="OrthoDB" id="408631at2759"/>
<reference evidence="3" key="1">
    <citation type="submission" date="2022-11" db="EMBL/GenBank/DDBJ databases">
        <authorList>
            <person name="Petersen C."/>
        </authorList>
    </citation>
    <scope>NUCLEOTIDE SEQUENCE</scope>
    <source>
        <strain evidence="3">IBT 21917</strain>
    </source>
</reference>
<name>A0A9W9HUA8_9EURO</name>
<dbReference type="Pfam" id="PF07859">
    <property type="entry name" value="Abhydrolase_3"/>
    <property type="match status" value="1"/>
</dbReference>
<reference evidence="3" key="2">
    <citation type="journal article" date="2023" name="IMA Fungus">
        <title>Comparative genomic study of the Penicillium genus elucidates a diverse pangenome and 15 lateral gene transfer events.</title>
        <authorList>
            <person name="Petersen C."/>
            <person name="Sorensen T."/>
            <person name="Nielsen M.R."/>
            <person name="Sondergaard T.E."/>
            <person name="Sorensen J.L."/>
            <person name="Fitzpatrick D.A."/>
            <person name="Frisvad J.C."/>
            <person name="Nielsen K.L."/>
        </authorList>
    </citation>
    <scope>NUCLEOTIDE SEQUENCE</scope>
    <source>
        <strain evidence="3">IBT 21917</strain>
    </source>
</reference>
<evidence type="ECO:0000313" key="4">
    <source>
        <dbReference type="Proteomes" id="UP001146351"/>
    </source>
</evidence>
<protein>
    <recommendedName>
        <fullName evidence="2">Alpha/beta hydrolase fold-3 domain-containing protein</fullName>
    </recommendedName>
</protein>
<organism evidence="3 4">
    <name type="scientific">Penicillium capsulatum</name>
    <dbReference type="NCBI Taxonomy" id="69766"/>
    <lineage>
        <taxon>Eukaryota</taxon>
        <taxon>Fungi</taxon>
        <taxon>Dikarya</taxon>
        <taxon>Ascomycota</taxon>
        <taxon>Pezizomycotina</taxon>
        <taxon>Eurotiomycetes</taxon>
        <taxon>Eurotiomycetidae</taxon>
        <taxon>Eurotiales</taxon>
        <taxon>Aspergillaceae</taxon>
        <taxon>Penicillium</taxon>
    </lineage>
</organism>
<dbReference type="Gene3D" id="3.40.50.1820">
    <property type="entry name" value="alpha/beta hydrolase"/>
    <property type="match status" value="1"/>
</dbReference>
<keyword evidence="4" id="KW-1185">Reference proteome</keyword>
<dbReference type="InterPro" id="IPR013094">
    <property type="entry name" value="AB_hydrolase_3"/>
</dbReference>
<evidence type="ECO:0000256" key="1">
    <source>
        <dbReference type="ARBA" id="ARBA00022801"/>
    </source>
</evidence>
<dbReference type="AlphaFoldDB" id="A0A9W9HUA8"/>
<sequence length="320" mass="34924">MPLQWDRDWHEAVKPMLEAQAANPRPPMTDPLVIRKVAEPSLWKSLGQIPKATGVKHEVHHVGSSDGHSIAVHRFFKEEVDKTTPAIVHAHGGGMVMGNVDMHIGCLSLFALKTDVPIFSVEYRRAPEHPFPTPVEDVYAGLAWLSKHALEFSVDPTRIGIMGESAGGNLAAGAALMARDRGLSPPLAKQILIYPMLDDRNTQPHPALEGLLMWTPEQNTTCWSAYLGADVGTDRVSEYAAPIRATGVDGLPPTYIDVGNCDIFRNESVQYASRIAQADIDVELHVYPGLPHLYDLLASSCAAGQRAMANRLSAMSSLWL</sequence>
<dbReference type="GO" id="GO:0017000">
    <property type="term" value="P:antibiotic biosynthetic process"/>
    <property type="evidence" value="ECO:0007669"/>
    <property type="project" value="UniProtKB-ARBA"/>
</dbReference>
<comment type="caution">
    <text evidence="3">The sequence shown here is derived from an EMBL/GenBank/DDBJ whole genome shotgun (WGS) entry which is preliminary data.</text>
</comment>
<feature type="domain" description="Alpha/beta hydrolase fold-3" evidence="2">
    <location>
        <begin position="87"/>
        <end position="294"/>
    </location>
</feature>
<dbReference type="Proteomes" id="UP001146351">
    <property type="component" value="Unassembled WGS sequence"/>
</dbReference>
<evidence type="ECO:0000313" key="3">
    <source>
        <dbReference type="EMBL" id="KAJ5156330.1"/>
    </source>
</evidence>
<dbReference type="GO" id="GO:0072330">
    <property type="term" value="P:monocarboxylic acid biosynthetic process"/>
    <property type="evidence" value="ECO:0007669"/>
    <property type="project" value="UniProtKB-ARBA"/>
</dbReference>